<sequence>MQERFGRNPACFFRSSDLIALDILARITLLMSLDGSEESQCFLNFYFDGGFESLSSKVAVIVEADEFVESVVECERRRRNAHASAQVALLQL</sequence>
<dbReference type="Proteomes" id="UP001153954">
    <property type="component" value="Unassembled WGS sequence"/>
</dbReference>
<dbReference type="AlphaFoldDB" id="A0AAU9UWW3"/>
<evidence type="ECO:0000313" key="1">
    <source>
        <dbReference type="EMBL" id="CAH2103602.1"/>
    </source>
</evidence>
<gene>
    <name evidence="1" type="ORF">EEDITHA_LOCUS18087</name>
</gene>
<evidence type="ECO:0000313" key="2">
    <source>
        <dbReference type="Proteomes" id="UP001153954"/>
    </source>
</evidence>
<name>A0AAU9UWW3_EUPED</name>
<protein>
    <submittedName>
        <fullName evidence="1">Uncharacterized protein</fullName>
    </submittedName>
</protein>
<comment type="caution">
    <text evidence="1">The sequence shown here is derived from an EMBL/GenBank/DDBJ whole genome shotgun (WGS) entry which is preliminary data.</text>
</comment>
<proteinExistence type="predicted"/>
<keyword evidence="2" id="KW-1185">Reference proteome</keyword>
<dbReference type="EMBL" id="CAKOGL010000026">
    <property type="protein sequence ID" value="CAH2103602.1"/>
    <property type="molecule type" value="Genomic_DNA"/>
</dbReference>
<reference evidence="1" key="1">
    <citation type="submission" date="2022-03" db="EMBL/GenBank/DDBJ databases">
        <authorList>
            <person name="Tunstrom K."/>
        </authorList>
    </citation>
    <scope>NUCLEOTIDE SEQUENCE</scope>
</reference>
<accession>A0AAU9UWW3</accession>
<organism evidence="1 2">
    <name type="scientific">Euphydryas editha</name>
    <name type="common">Edith's checkerspot</name>
    <dbReference type="NCBI Taxonomy" id="104508"/>
    <lineage>
        <taxon>Eukaryota</taxon>
        <taxon>Metazoa</taxon>
        <taxon>Ecdysozoa</taxon>
        <taxon>Arthropoda</taxon>
        <taxon>Hexapoda</taxon>
        <taxon>Insecta</taxon>
        <taxon>Pterygota</taxon>
        <taxon>Neoptera</taxon>
        <taxon>Endopterygota</taxon>
        <taxon>Lepidoptera</taxon>
        <taxon>Glossata</taxon>
        <taxon>Ditrysia</taxon>
        <taxon>Papilionoidea</taxon>
        <taxon>Nymphalidae</taxon>
        <taxon>Nymphalinae</taxon>
        <taxon>Euphydryas</taxon>
    </lineage>
</organism>